<name>A0ABQ0QKU0_9PROT</name>
<keyword evidence="1 6" id="KW-0479">Metal-binding</keyword>
<keyword evidence="5 6" id="KW-0411">Iron-sulfur</keyword>
<evidence type="ECO:0000256" key="2">
    <source>
        <dbReference type="ARBA" id="ARBA00022741"/>
    </source>
</evidence>
<dbReference type="PANTHER" id="PTHR42961:SF2">
    <property type="entry name" value="IRON-SULFUR PROTEIN NUBPL"/>
    <property type="match status" value="1"/>
</dbReference>
<dbReference type="Proteomes" id="UP001062443">
    <property type="component" value="Unassembled WGS sequence"/>
</dbReference>
<keyword evidence="6" id="KW-0378">Hydrolase</keyword>
<comment type="subunit">
    <text evidence="6">Homodimer.</text>
</comment>
<dbReference type="InterPro" id="IPR033756">
    <property type="entry name" value="YlxH/NBP35"/>
</dbReference>
<comment type="similarity">
    <text evidence="6">Belongs to the Mrp/NBP35 ATP-binding proteins family.</text>
</comment>
<dbReference type="InterPro" id="IPR027417">
    <property type="entry name" value="P-loop_NTPase"/>
</dbReference>
<dbReference type="EMBL" id="BAQB01000032">
    <property type="protein sequence ID" value="GBR48407.1"/>
    <property type="molecule type" value="Genomic_DNA"/>
</dbReference>
<feature type="region of interest" description="Disordered" evidence="7">
    <location>
        <begin position="113"/>
        <end position="138"/>
    </location>
</feature>
<keyword evidence="3 6" id="KW-0067">ATP-binding</keyword>
<feature type="binding site" evidence="6">
    <location>
        <begin position="160"/>
        <end position="167"/>
    </location>
    <ligand>
        <name>ATP</name>
        <dbReference type="ChEBI" id="CHEBI:30616"/>
    </ligand>
</feature>
<evidence type="ECO:0000313" key="8">
    <source>
        <dbReference type="EMBL" id="GBR48407.1"/>
    </source>
</evidence>
<dbReference type="PANTHER" id="PTHR42961">
    <property type="entry name" value="IRON-SULFUR PROTEIN NUBPL"/>
    <property type="match status" value="1"/>
</dbReference>
<proteinExistence type="inferred from homology"/>
<evidence type="ECO:0000313" key="9">
    <source>
        <dbReference type="Proteomes" id="UP001062443"/>
    </source>
</evidence>
<sequence>MRTYSLYARLPPNEKRILRLAAMTDETLPPSPPPSNPDPLTEKHIIDILKRPNGQTSNVLAFARLEGVSIQEGHAHVALSTSREDAARLTPLRQNIEADIARLPGLSGATLSLTSHRKTTSPPPSTPPQSAGHRPFNLGKGKPTHAILPGVKAVIAVASGKGGVGKSTTAVNLAVSLAQSGLKTGLLDADIYGPSLPRMLGHSTRPEVRDSRIIPLEAWGIKSMSIGYLVDEKQAMIWRGPMVMGALTQFLGEVEWGELDVLVIDMPPGTGDAQLTLAQKLGPKLAKGGAVIVSTPQDIALLDARRGIAMFERMETPILGIIENMSYFCCPNCNHRTELFGHGGARAEAESAGVPFLGEIPLLAAIRSSGDDGTPITLSAPESEAAQAYTALAQVIAKGLEDKA</sequence>
<dbReference type="Pfam" id="PF10609">
    <property type="entry name" value="ParA"/>
    <property type="match status" value="1"/>
</dbReference>
<comment type="caution">
    <text evidence="8">The sequence shown here is derived from an EMBL/GenBank/DDBJ whole genome shotgun (WGS) entry which is preliminary data.</text>
</comment>
<protein>
    <recommendedName>
        <fullName evidence="6">Iron-sulfur cluster carrier protein</fullName>
    </recommendedName>
</protein>
<evidence type="ECO:0000256" key="6">
    <source>
        <dbReference type="HAMAP-Rule" id="MF_02040"/>
    </source>
</evidence>
<comment type="function">
    <text evidence="6">Binds and transfers iron-sulfur (Fe-S) clusters to target apoproteins. Can hydrolyze ATP.</text>
</comment>
<dbReference type="InterPro" id="IPR044304">
    <property type="entry name" value="NUBPL-like"/>
</dbReference>
<evidence type="ECO:0000256" key="5">
    <source>
        <dbReference type="ARBA" id="ARBA00023014"/>
    </source>
</evidence>
<evidence type="ECO:0000256" key="1">
    <source>
        <dbReference type="ARBA" id="ARBA00022723"/>
    </source>
</evidence>
<keyword evidence="4 6" id="KW-0408">Iron</keyword>
<evidence type="ECO:0000256" key="7">
    <source>
        <dbReference type="SAM" id="MobiDB-lite"/>
    </source>
</evidence>
<dbReference type="HAMAP" id="MF_02040">
    <property type="entry name" value="Mrp_NBP35"/>
    <property type="match status" value="1"/>
</dbReference>
<dbReference type="CDD" id="cd02037">
    <property type="entry name" value="Mrp_NBP35"/>
    <property type="match status" value="1"/>
</dbReference>
<dbReference type="InterPro" id="IPR019591">
    <property type="entry name" value="Mrp/NBP35_ATP-bd"/>
</dbReference>
<organism evidence="8 9">
    <name type="scientific">Neokomagataea tanensis NBRC 106556</name>
    <dbReference type="NCBI Taxonomy" id="1223519"/>
    <lineage>
        <taxon>Bacteria</taxon>
        <taxon>Pseudomonadati</taxon>
        <taxon>Pseudomonadota</taxon>
        <taxon>Alphaproteobacteria</taxon>
        <taxon>Acetobacterales</taxon>
        <taxon>Acetobacteraceae</taxon>
        <taxon>Neokomagataea</taxon>
    </lineage>
</organism>
<reference evidence="8" key="1">
    <citation type="submission" date="2013-04" db="EMBL/GenBank/DDBJ databases">
        <title>The genome sequencing project of 58 acetic acid bacteria.</title>
        <authorList>
            <person name="Okamoto-Kainuma A."/>
            <person name="Ishikawa M."/>
            <person name="Umino S."/>
            <person name="Koizumi Y."/>
            <person name="Shiwa Y."/>
            <person name="Yoshikawa H."/>
            <person name="Matsutani M."/>
            <person name="Matsushita K."/>
        </authorList>
    </citation>
    <scope>NUCLEOTIDE SEQUENCE</scope>
    <source>
        <strain evidence="8">NBRC 106556</strain>
    </source>
</reference>
<evidence type="ECO:0000256" key="4">
    <source>
        <dbReference type="ARBA" id="ARBA00023004"/>
    </source>
</evidence>
<gene>
    <name evidence="8" type="ORF">AA106556_1784</name>
</gene>
<dbReference type="SUPFAM" id="SSF52540">
    <property type="entry name" value="P-loop containing nucleoside triphosphate hydrolases"/>
    <property type="match status" value="1"/>
</dbReference>
<dbReference type="Gene3D" id="3.40.50.300">
    <property type="entry name" value="P-loop containing nucleotide triphosphate hydrolases"/>
    <property type="match status" value="1"/>
</dbReference>
<dbReference type="PROSITE" id="PS01215">
    <property type="entry name" value="MRP"/>
    <property type="match status" value="1"/>
</dbReference>
<accession>A0ABQ0QKU0</accession>
<keyword evidence="9" id="KW-1185">Reference proteome</keyword>
<evidence type="ECO:0000256" key="3">
    <source>
        <dbReference type="ARBA" id="ARBA00022840"/>
    </source>
</evidence>
<dbReference type="InterPro" id="IPR000808">
    <property type="entry name" value="Mrp-like_CS"/>
</dbReference>
<keyword evidence="2 6" id="KW-0547">Nucleotide-binding</keyword>